<evidence type="ECO:0000256" key="3">
    <source>
        <dbReference type="ARBA" id="ARBA00012180"/>
    </source>
</evidence>
<feature type="domain" description="RNase H type-1" evidence="8">
    <location>
        <begin position="241"/>
        <end position="391"/>
    </location>
</feature>
<sequence length="396" mass="44208">MSVKECSSKEDTDKWMDENGGSWICDCTRSLSNFQIMSITVITLAETARKFFAEGLLCEFVTQKILWQRSVDSQILFPLKICGSTTSCTNIYHKILTRHLSSFTKTRATFYEDFMQRRSGTQGACQSSNISDISCTCPQRIKDEEGPQPLIADPQRVEDSKITVVLERSCNSCNKSSQKHNQTHTRYTYIKSGIVKSLRTSELEVTSITMKRFLVGNSSNMMAGIRTFASTSAVASRTSLTSSIPIIYTDGACSRNGSTDVEVSSSGSFGVFWSGSEEKSAFGALQGTATNNRAELTAALEAVKQGISRGHKEIIIRTDSNYVVNSMNTWIHEWKKNDWKRKRNKPLKNLDLMQELDALREQIKVNFQHVSGHNGVYGNEKAHKLAALGLPNLKDE</sequence>
<proteinExistence type="inferred from homology"/>
<evidence type="ECO:0000256" key="7">
    <source>
        <dbReference type="ARBA" id="ARBA00022801"/>
    </source>
</evidence>
<dbReference type="SUPFAM" id="SSF53098">
    <property type="entry name" value="Ribonuclease H-like"/>
    <property type="match status" value="1"/>
</dbReference>
<dbReference type="Proteomes" id="UP000887574">
    <property type="component" value="Unplaced"/>
</dbReference>
<comment type="similarity">
    <text evidence="2">Belongs to the RNase H family.</text>
</comment>
<organism evidence="9 10">
    <name type="scientific">Ditylenchus dipsaci</name>
    <dbReference type="NCBI Taxonomy" id="166011"/>
    <lineage>
        <taxon>Eukaryota</taxon>
        <taxon>Metazoa</taxon>
        <taxon>Ecdysozoa</taxon>
        <taxon>Nematoda</taxon>
        <taxon>Chromadorea</taxon>
        <taxon>Rhabditida</taxon>
        <taxon>Tylenchina</taxon>
        <taxon>Tylenchomorpha</taxon>
        <taxon>Sphaerularioidea</taxon>
        <taxon>Anguinidae</taxon>
        <taxon>Anguininae</taxon>
        <taxon>Ditylenchus</taxon>
    </lineage>
</organism>
<dbReference type="PROSITE" id="PS50879">
    <property type="entry name" value="RNASE_H_1"/>
    <property type="match status" value="1"/>
</dbReference>
<dbReference type="InterPro" id="IPR002156">
    <property type="entry name" value="RNaseH_domain"/>
</dbReference>
<evidence type="ECO:0000313" key="9">
    <source>
        <dbReference type="Proteomes" id="UP000887574"/>
    </source>
</evidence>
<dbReference type="GO" id="GO:0003676">
    <property type="term" value="F:nucleic acid binding"/>
    <property type="evidence" value="ECO:0007669"/>
    <property type="project" value="InterPro"/>
</dbReference>
<keyword evidence="6" id="KW-0255">Endonuclease</keyword>
<dbReference type="PANTHER" id="PTHR10642">
    <property type="entry name" value="RIBONUCLEASE H1"/>
    <property type="match status" value="1"/>
</dbReference>
<dbReference type="CDD" id="cd09280">
    <property type="entry name" value="RNase_HI_eukaryote_like"/>
    <property type="match status" value="1"/>
</dbReference>
<accession>A0A915DIK3</accession>
<keyword evidence="5" id="KW-0479">Metal-binding</keyword>
<evidence type="ECO:0000313" key="10">
    <source>
        <dbReference type="WBParaSite" id="jg19631"/>
    </source>
</evidence>
<keyword evidence="9" id="KW-1185">Reference proteome</keyword>
<comment type="catalytic activity">
    <reaction evidence="1">
        <text>Endonucleolytic cleavage to 5'-phosphomonoester.</text>
        <dbReference type="EC" id="3.1.26.4"/>
    </reaction>
</comment>
<evidence type="ECO:0000256" key="6">
    <source>
        <dbReference type="ARBA" id="ARBA00022759"/>
    </source>
</evidence>
<evidence type="ECO:0000256" key="1">
    <source>
        <dbReference type="ARBA" id="ARBA00000077"/>
    </source>
</evidence>
<dbReference type="WBParaSite" id="jg19631">
    <property type="protein sequence ID" value="jg19631"/>
    <property type="gene ID" value="jg19631"/>
</dbReference>
<dbReference type="InterPro" id="IPR036397">
    <property type="entry name" value="RNaseH_sf"/>
</dbReference>
<dbReference type="GO" id="GO:0043137">
    <property type="term" value="P:DNA replication, removal of RNA primer"/>
    <property type="evidence" value="ECO:0007669"/>
    <property type="project" value="TreeGrafter"/>
</dbReference>
<dbReference type="InterPro" id="IPR012337">
    <property type="entry name" value="RNaseH-like_sf"/>
</dbReference>
<dbReference type="AlphaFoldDB" id="A0A915DIK3"/>
<dbReference type="InterPro" id="IPR050092">
    <property type="entry name" value="RNase_H"/>
</dbReference>
<keyword evidence="4" id="KW-0540">Nuclease</keyword>
<protein>
    <recommendedName>
        <fullName evidence="3">ribonuclease H</fullName>
        <ecNumber evidence="3">3.1.26.4</ecNumber>
    </recommendedName>
</protein>
<reference evidence="10" key="1">
    <citation type="submission" date="2022-11" db="UniProtKB">
        <authorList>
            <consortium name="WormBaseParasite"/>
        </authorList>
    </citation>
    <scope>IDENTIFICATION</scope>
</reference>
<keyword evidence="7" id="KW-0378">Hydrolase</keyword>
<evidence type="ECO:0000256" key="4">
    <source>
        <dbReference type="ARBA" id="ARBA00022722"/>
    </source>
</evidence>
<dbReference type="PANTHER" id="PTHR10642:SF26">
    <property type="entry name" value="RIBONUCLEASE H1"/>
    <property type="match status" value="1"/>
</dbReference>
<dbReference type="GO" id="GO:0046872">
    <property type="term" value="F:metal ion binding"/>
    <property type="evidence" value="ECO:0007669"/>
    <property type="project" value="UniProtKB-KW"/>
</dbReference>
<dbReference type="Pfam" id="PF00075">
    <property type="entry name" value="RNase_H"/>
    <property type="match status" value="1"/>
</dbReference>
<evidence type="ECO:0000259" key="8">
    <source>
        <dbReference type="PROSITE" id="PS50879"/>
    </source>
</evidence>
<evidence type="ECO:0000256" key="2">
    <source>
        <dbReference type="ARBA" id="ARBA00005300"/>
    </source>
</evidence>
<dbReference type="GO" id="GO:0004523">
    <property type="term" value="F:RNA-DNA hybrid ribonuclease activity"/>
    <property type="evidence" value="ECO:0007669"/>
    <property type="project" value="UniProtKB-EC"/>
</dbReference>
<dbReference type="EC" id="3.1.26.4" evidence="3"/>
<dbReference type="Gene3D" id="3.30.420.10">
    <property type="entry name" value="Ribonuclease H-like superfamily/Ribonuclease H"/>
    <property type="match status" value="1"/>
</dbReference>
<evidence type="ECO:0000256" key="5">
    <source>
        <dbReference type="ARBA" id="ARBA00022723"/>
    </source>
</evidence>
<name>A0A915DIK3_9BILA</name>